<dbReference type="Proteomes" id="UP001444661">
    <property type="component" value="Unassembled WGS sequence"/>
</dbReference>
<feature type="repeat" description="ANK" evidence="1">
    <location>
        <begin position="266"/>
        <end position="294"/>
    </location>
</feature>
<evidence type="ECO:0000256" key="1">
    <source>
        <dbReference type="PROSITE-ProRule" id="PRU00023"/>
    </source>
</evidence>
<feature type="compositionally biased region" description="Acidic residues" evidence="2">
    <location>
        <begin position="136"/>
        <end position="146"/>
    </location>
</feature>
<reference evidence="3 4" key="1">
    <citation type="submission" date="2023-01" db="EMBL/GenBank/DDBJ databases">
        <title>Analysis of 21 Apiospora genomes using comparative genomics revels a genus with tremendous synthesis potential of carbohydrate active enzymes and secondary metabolites.</title>
        <authorList>
            <person name="Sorensen T."/>
        </authorList>
    </citation>
    <scope>NUCLEOTIDE SEQUENCE [LARGE SCALE GENOMIC DNA]</scope>
    <source>
        <strain evidence="3 4">CBS 33761</strain>
    </source>
</reference>
<name>A0ABR1RXU0_9PEZI</name>
<dbReference type="PROSITE" id="PS50088">
    <property type="entry name" value="ANK_REPEAT"/>
    <property type="match status" value="1"/>
</dbReference>
<dbReference type="EMBL" id="JAQQWK010000012">
    <property type="protein sequence ID" value="KAK8022742.1"/>
    <property type="molecule type" value="Genomic_DNA"/>
</dbReference>
<proteinExistence type="predicted"/>
<feature type="compositionally biased region" description="Low complexity" evidence="2">
    <location>
        <begin position="118"/>
        <end position="135"/>
    </location>
</feature>
<evidence type="ECO:0000313" key="4">
    <source>
        <dbReference type="Proteomes" id="UP001444661"/>
    </source>
</evidence>
<keyword evidence="1" id="KW-0040">ANK repeat</keyword>
<feature type="region of interest" description="Disordered" evidence="2">
    <location>
        <begin position="90"/>
        <end position="147"/>
    </location>
</feature>
<protein>
    <recommendedName>
        <fullName evidence="5">Ankyrin repeat protein</fullName>
    </recommendedName>
</protein>
<feature type="region of interest" description="Disordered" evidence="2">
    <location>
        <begin position="31"/>
        <end position="68"/>
    </location>
</feature>
<gene>
    <name evidence="3" type="ORF">PG993_013509</name>
</gene>
<sequence>MASDDNTTPGIRYPYATTNDPAAVVVDALRSTHDPEEARLAEQDEIEDANLAPGLRPGGASSPAACKAPCTDDEVRQAWAELFNHVSPEARQSLERSPARTIQRGPTRLGLRGGSGGSPSPSGQGSPSPGGSDNNGDYDSDEEFPSEAERLMQEVGNVPREILLVLQDFLPPIDELLLGWTHPTIFHCDNFSFYYIDAVYQKKWQLGTAMGEERLPLLHHAIKCNAPLPLIVQLLDTWRDLGLDLDLGWVKNSPRVRQKRDLLIEPIFLAAVVGRDDVIRELIDRGASTDNLDRWIMTMPRMNWAARHLRDANWDAMEGLAIELYQAGLLRSVYRPFSPGSSACTRAASWPAG</sequence>
<keyword evidence="4" id="KW-1185">Reference proteome</keyword>
<organism evidence="3 4">
    <name type="scientific">Apiospora rasikravindrae</name>
    <dbReference type="NCBI Taxonomy" id="990691"/>
    <lineage>
        <taxon>Eukaryota</taxon>
        <taxon>Fungi</taxon>
        <taxon>Dikarya</taxon>
        <taxon>Ascomycota</taxon>
        <taxon>Pezizomycotina</taxon>
        <taxon>Sordariomycetes</taxon>
        <taxon>Xylariomycetidae</taxon>
        <taxon>Amphisphaeriales</taxon>
        <taxon>Apiosporaceae</taxon>
        <taxon>Apiospora</taxon>
    </lineage>
</organism>
<feature type="compositionally biased region" description="Basic and acidic residues" evidence="2">
    <location>
        <begin position="31"/>
        <end position="42"/>
    </location>
</feature>
<evidence type="ECO:0000313" key="3">
    <source>
        <dbReference type="EMBL" id="KAK8022742.1"/>
    </source>
</evidence>
<evidence type="ECO:0008006" key="5">
    <source>
        <dbReference type="Google" id="ProtNLM"/>
    </source>
</evidence>
<comment type="caution">
    <text evidence="3">The sequence shown here is derived from an EMBL/GenBank/DDBJ whole genome shotgun (WGS) entry which is preliminary data.</text>
</comment>
<evidence type="ECO:0000256" key="2">
    <source>
        <dbReference type="SAM" id="MobiDB-lite"/>
    </source>
</evidence>
<dbReference type="InterPro" id="IPR002110">
    <property type="entry name" value="Ankyrin_rpt"/>
</dbReference>
<accession>A0ABR1RXU0</accession>